<evidence type="ECO:0000256" key="5">
    <source>
        <dbReference type="ARBA" id="ARBA00023274"/>
    </source>
</evidence>
<dbReference type="FunFam" id="2.40.30.10:FF:000004">
    <property type="entry name" value="50S ribosomal protein L3"/>
    <property type="match status" value="1"/>
</dbReference>
<dbReference type="PROSITE" id="PS00474">
    <property type="entry name" value="RIBOSOMAL_L3"/>
    <property type="match status" value="1"/>
</dbReference>
<evidence type="ECO:0000313" key="11">
    <source>
        <dbReference type="EMBL" id="EDS72333.1"/>
    </source>
</evidence>
<dbReference type="GO" id="GO:0022625">
    <property type="term" value="C:cytosolic large ribosomal subunit"/>
    <property type="evidence" value="ECO:0007669"/>
    <property type="project" value="TreeGrafter"/>
</dbReference>
<keyword evidence="5 7" id="KW-0687">Ribonucleoprotein</keyword>
<dbReference type="PANTHER" id="PTHR11229:SF16">
    <property type="entry name" value="LARGE RIBOSOMAL SUBUNIT PROTEIN UL3C"/>
    <property type="match status" value="1"/>
</dbReference>
<evidence type="ECO:0000256" key="8">
    <source>
        <dbReference type="RuleBase" id="RU003905"/>
    </source>
</evidence>
<sequence length="216" mass="23199">MEVERMKKAIMAKKVGMTQVFSETGEVIPVTVLQAGPCYVLQVKTVEKDGYEAVQLGYGEINEKNVNKPLKGHFEKAGVKPVRKIKEFRFDDCSGYETGNEIKADVFEAGDKIDITGVSKGKGFQGAIKRHGQSRGPMGHGSKSHRVVGAMSGASYPGRVMKGKNMPGHMGSEKVTVQNLTVVKADNENNMLLVKGAVPGSNGSIVTITDSIKASK</sequence>
<dbReference type="GO" id="GO:0019843">
    <property type="term" value="F:rRNA binding"/>
    <property type="evidence" value="ECO:0007669"/>
    <property type="project" value="UniProtKB-UniRule"/>
</dbReference>
<dbReference type="FunFam" id="3.30.160.810:FF:000001">
    <property type="entry name" value="50S ribosomal protein L3"/>
    <property type="match status" value="1"/>
</dbReference>
<accession>B1CA15</accession>
<evidence type="ECO:0000256" key="4">
    <source>
        <dbReference type="ARBA" id="ARBA00022980"/>
    </source>
</evidence>
<evidence type="ECO:0000256" key="2">
    <source>
        <dbReference type="ARBA" id="ARBA00022730"/>
    </source>
</evidence>
<dbReference type="HOGENOM" id="CLU_044142_4_1_9"/>
<proteinExistence type="inferred from homology"/>
<dbReference type="eggNOG" id="COG0087">
    <property type="taxonomic scope" value="Bacteria"/>
</dbReference>
<evidence type="ECO:0000256" key="10">
    <source>
        <dbReference type="SAM" id="MobiDB-lite"/>
    </source>
</evidence>
<dbReference type="InterPro" id="IPR019927">
    <property type="entry name" value="Ribosomal_uL3_bac/org-type"/>
</dbReference>
<evidence type="ECO:0000256" key="6">
    <source>
        <dbReference type="ARBA" id="ARBA00035243"/>
    </source>
</evidence>
<dbReference type="AlphaFoldDB" id="B1CA15"/>
<dbReference type="Gene3D" id="3.30.160.810">
    <property type="match status" value="1"/>
</dbReference>
<dbReference type="GO" id="GO:0003735">
    <property type="term" value="F:structural constituent of ribosome"/>
    <property type="evidence" value="ECO:0007669"/>
    <property type="project" value="UniProtKB-UniRule"/>
</dbReference>
<dbReference type="InterPro" id="IPR000597">
    <property type="entry name" value="Ribosomal_uL3"/>
</dbReference>
<dbReference type="InterPro" id="IPR009000">
    <property type="entry name" value="Transl_B-barrel_sf"/>
</dbReference>
<name>B1CA15_9FIRM</name>
<keyword evidence="12" id="KW-1185">Reference proteome</keyword>
<dbReference type="HAMAP" id="MF_01325_B">
    <property type="entry name" value="Ribosomal_uL3_B"/>
    <property type="match status" value="1"/>
</dbReference>
<dbReference type="InterPro" id="IPR019926">
    <property type="entry name" value="Ribosomal_uL3_CS"/>
</dbReference>
<evidence type="ECO:0000313" key="12">
    <source>
        <dbReference type="Proteomes" id="UP000005178"/>
    </source>
</evidence>
<reference evidence="11" key="2">
    <citation type="submission" date="2013-08" db="EMBL/GenBank/DDBJ databases">
        <title>Draft genome sequence of Anaerofustis stercorihominis (DSM 17244).</title>
        <authorList>
            <person name="Sudarsanam P."/>
            <person name="Ley R."/>
            <person name="Guruge J."/>
            <person name="Turnbaugh P.J."/>
            <person name="Mahowald M."/>
            <person name="Liep D."/>
            <person name="Gordon J."/>
        </authorList>
    </citation>
    <scope>NUCLEOTIDE SEQUENCE</scope>
    <source>
        <strain evidence="11">DSM 17244</strain>
    </source>
</reference>
<evidence type="ECO:0000256" key="3">
    <source>
        <dbReference type="ARBA" id="ARBA00022884"/>
    </source>
</evidence>
<gene>
    <name evidence="7 11" type="primary">rplC</name>
    <name evidence="11" type="ORF">ANASTE_02049</name>
</gene>
<reference evidence="11" key="1">
    <citation type="submission" date="2008-01" db="EMBL/GenBank/DDBJ databases">
        <authorList>
            <person name="Fulton L."/>
            <person name="Clifton S."/>
            <person name="Fulton B."/>
            <person name="Xu J."/>
            <person name="Minx P."/>
            <person name="Pepin K.H."/>
            <person name="Johnson M."/>
            <person name="Thiruvilangam P."/>
            <person name="Bhonagiri V."/>
            <person name="Nash W.E."/>
            <person name="Mardis E.R."/>
            <person name="Wilson R.K."/>
        </authorList>
    </citation>
    <scope>NUCLEOTIDE SEQUENCE [LARGE SCALE GENOMIC DNA]</scope>
    <source>
        <strain evidence="11">DSM 17244</strain>
    </source>
</reference>
<evidence type="ECO:0000256" key="7">
    <source>
        <dbReference type="HAMAP-Rule" id="MF_01325"/>
    </source>
</evidence>
<dbReference type="GO" id="GO:0006412">
    <property type="term" value="P:translation"/>
    <property type="evidence" value="ECO:0007669"/>
    <property type="project" value="UniProtKB-UniRule"/>
</dbReference>
<dbReference type="Gene3D" id="2.40.30.10">
    <property type="entry name" value="Translation factors"/>
    <property type="match status" value="1"/>
</dbReference>
<organism evidence="11 12">
    <name type="scientific">Anaerofustis stercorihominis DSM 17244</name>
    <dbReference type="NCBI Taxonomy" id="445971"/>
    <lineage>
        <taxon>Bacteria</taxon>
        <taxon>Bacillati</taxon>
        <taxon>Bacillota</taxon>
        <taxon>Clostridia</taxon>
        <taxon>Eubacteriales</taxon>
        <taxon>Eubacteriaceae</taxon>
        <taxon>Anaerofustis</taxon>
    </lineage>
</organism>
<comment type="similarity">
    <text evidence="1 7 8">Belongs to the universal ribosomal protein uL3 family.</text>
</comment>
<dbReference type="STRING" id="445971.ANASTE_02049"/>
<keyword evidence="4 7" id="KW-0689">Ribosomal protein</keyword>
<evidence type="ECO:0000256" key="1">
    <source>
        <dbReference type="ARBA" id="ARBA00006540"/>
    </source>
</evidence>
<dbReference type="NCBIfam" id="TIGR03625">
    <property type="entry name" value="L3_bact"/>
    <property type="match status" value="1"/>
</dbReference>
<dbReference type="Proteomes" id="UP000005178">
    <property type="component" value="Unassembled WGS sequence"/>
</dbReference>
<dbReference type="PANTHER" id="PTHR11229">
    <property type="entry name" value="50S RIBOSOMAL PROTEIN L3"/>
    <property type="match status" value="1"/>
</dbReference>
<protein>
    <recommendedName>
        <fullName evidence="6 7">Large ribosomal subunit protein uL3</fullName>
    </recommendedName>
</protein>
<dbReference type="EMBL" id="ABIL02000006">
    <property type="protein sequence ID" value="EDS72333.1"/>
    <property type="molecule type" value="Genomic_DNA"/>
</dbReference>
<comment type="function">
    <text evidence="7 9">One of the primary rRNA binding proteins, it binds directly near the 3'-end of the 23S rRNA, where it nucleates assembly of the 50S subunit.</text>
</comment>
<dbReference type="SUPFAM" id="SSF50447">
    <property type="entry name" value="Translation proteins"/>
    <property type="match status" value="1"/>
</dbReference>
<evidence type="ECO:0000256" key="9">
    <source>
        <dbReference type="RuleBase" id="RU003906"/>
    </source>
</evidence>
<dbReference type="Pfam" id="PF00297">
    <property type="entry name" value="Ribosomal_L3"/>
    <property type="match status" value="1"/>
</dbReference>
<feature type="region of interest" description="Disordered" evidence="10">
    <location>
        <begin position="129"/>
        <end position="148"/>
    </location>
</feature>
<keyword evidence="3 7" id="KW-0694">RNA-binding</keyword>
<comment type="subunit">
    <text evidence="7 9">Part of the 50S ribosomal subunit. Forms a cluster with proteins L14 and L19.</text>
</comment>
<keyword evidence="2 7" id="KW-0699">rRNA-binding</keyword>
<comment type="caution">
    <text evidence="11">The sequence shown here is derived from an EMBL/GenBank/DDBJ whole genome shotgun (WGS) entry which is preliminary data.</text>
</comment>